<dbReference type="EMBL" id="JAFBEE010000004">
    <property type="protein sequence ID" value="MBM7614440.1"/>
    <property type="molecule type" value="Genomic_DNA"/>
</dbReference>
<dbReference type="CDD" id="cd07505">
    <property type="entry name" value="HAD_BPGM-like"/>
    <property type="match status" value="1"/>
</dbReference>
<dbReference type="InterPro" id="IPR036412">
    <property type="entry name" value="HAD-like_sf"/>
</dbReference>
<dbReference type="Gene3D" id="1.10.150.240">
    <property type="entry name" value="Putative phosphatase, domain 2"/>
    <property type="match status" value="1"/>
</dbReference>
<name>A0ABS2NND0_9FIRM</name>
<dbReference type="NCBIfam" id="TIGR01549">
    <property type="entry name" value="HAD-SF-IA-v1"/>
    <property type="match status" value="1"/>
</dbReference>
<dbReference type="PANTHER" id="PTHR18901:SF38">
    <property type="entry name" value="PSEUDOURIDINE-5'-PHOSPHATASE"/>
    <property type="match status" value="1"/>
</dbReference>
<dbReference type="InterPro" id="IPR023214">
    <property type="entry name" value="HAD_sf"/>
</dbReference>
<gene>
    <name evidence="1" type="ORF">JOC73_000951</name>
</gene>
<dbReference type="SFLD" id="SFLDG01129">
    <property type="entry name" value="C1.5:_HAD__Beta-PGM__Phosphata"/>
    <property type="match status" value="1"/>
</dbReference>
<evidence type="ECO:0000313" key="1">
    <source>
        <dbReference type="EMBL" id="MBM7614440.1"/>
    </source>
</evidence>
<dbReference type="PANTHER" id="PTHR18901">
    <property type="entry name" value="2-DEOXYGLUCOSE-6-PHOSPHATE PHOSPHATASE 2"/>
    <property type="match status" value="1"/>
</dbReference>
<reference evidence="1 2" key="1">
    <citation type="submission" date="2021-01" db="EMBL/GenBank/DDBJ databases">
        <title>Genomic Encyclopedia of Type Strains, Phase IV (KMG-IV): sequencing the most valuable type-strain genomes for metagenomic binning, comparative biology and taxonomic classification.</title>
        <authorList>
            <person name="Goeker M."/>
        </authorList>
    </citation>
    <scope>NUCLEOTIDE SEQUENCE [LARGE SCALE GENOMIC DNA]</scope>
    <source>
        <strain evidence="1 2">DSM 25890</strain>
    </source>
</reference>
<protein>
    <submittedName>
        <fullName evidence="1">HAD superfamily hydrolase (TIGR01509 family)</fullName>
    </submittedName>
</protein>
<dbReference type="GO" id="GO:0016787">
    <property type="term" value="F:hydrolase activity"/>
    <property type="evidence" value="ECO:0007669"/>
    <property type="project" value="UniProtKB-KW"/>
</dbReference>
<dbReference type="Gene3D" id="3.40.50.1000">
    <property type="entry name" value="HAD superfamily/HAD-like"/>
    <property type="match status" value="1"/>
</dbReference>
<comment type="caution">
    <text evidence="1">The sequence shown here is derived from an EMBL/GenBank/DDBJ whole genome shotgun (WGS) entry which is preliminary data.</text>
</comment>
<dbReference type="NCBIfam" id="TIGR01509">
    <property type="entry name" value="HAD-SF-IA-v3"/>
    <property type="match status" value="1"/>
</dbReference>
<evidence type="ECO:0000313" key="2">
    <source>
        <dbReference type="Proteomes" id="UP001314796"/>
    </source>
</evidence>
<dbReference type="Pfam" id="PF13419">
    <property type="entry name" value="HAD_2"/>
    <property type="match status" value="1"/>
</dbReference>
<proteinExistence type="predicted"/>
<dbReference type="PRINTS" id="PR00413">
    <property type="entry name" value="HADHALOGNASE"/>
</dbReference>
<dbReference type="Proteomes" id="UP001314796">
    <property type="component" value="Unassembled WGS sequence"/>
</dbReference>
<dbReference type="SUPFAM" id="SSF56784">
    <property type="entry name" value="HAD-like"/>
    <property type="match status" value="1"/>
</dbReference>
<dbReference type="RefSeq" id="WP_204400706.1">
    <property type="nucleotide sequence ID" value="NZ_JAFBEE010000004.1"/>
</dbReference>
<keyword evidence="2" id="KW-1185">Reference proteome</keyword>
<dbReference type="InterPro" id="IPR041492">
    <property type="entry name" value="HAD_2"/>
</dbReference>
<dbReference type="InterPro" id="IPR023198">
    <property type="entry name" value="PGP-like_dom2"/>
</dbReference>
<accession>A0ABS2NND0</accession>
<dbReference type="SFLD" id="SFLDS00003">
    <property type="entry name" value="Haloacid_Dehalogenase"/>
    <property type="match status" value="1"/>
</dbReference>
<keyword evidence="1" id="KW-0378">Hydrolase</keyword>
<organism evidence="1 2">
    <name type="scientific">Alkaliphilus hydrothermalis</name>
    <dbReference type="NCBI Taxonomy" id="1482730"/>
    <lineage>
        <taxon>Bacteria</taxon>
        <taxon>Bacillati</taxon>
        <taxon>Bacillota</taxon>
        <taxon>Clostridia</taxon>
        <taxon>Peptostreptococcales</taxon>
        <taxon>Natronincolaceae</taxon>
        <taxon>Alkaliphilus</taxon>
    </lineage>
</organism>
<dbReference type="InterPro" id="IPR006439">
    <property type="entry name" value="HAD-SF_hydro_IA"/>
</dbReference>
<sequence>MFNNIEGVIFDLDGTIIDSMGVWLQIDIDFLGERGIAVPENINKITEGKSFTENATHFKEMFMLKETVDEIKDEWIQMALEQYEKKIQLKDGAKDFIDKLNSQGIKVGLGTSCNVDLVEAVLRQHEITKYFDAIVTSCEVKKGKPAPDVFLRTAELMGVSPEATLVFEDTVAGVQAGKAAGMKVVAVYDQHSEADQMELKALADYYLESMVSLKQHLNETA</sequence>
<dbReference type="SFLD" id="SFLDG01135">
    <property type="entry name" value="C1.5.6:_HAD__Beta-PGM__Phospha"/>
    <property type="match status" value="1"/>
</dbReference>